<keyword evidence="4" id="KW-1185">Reference proteome</keyword>
<evidence type="ECO:0000259" key="2">
    <source>
        <dbReference type="Pfam" id="PF01882"/>
    </source>
</evidence>
<accession>A0ABP5IU06</accession>
<dbReference type="RefSeq" id="WP_231249068.1">
    <property type="nucleotide sequence ID" value="NZ_BAAAMQ010000010.1"/>
</dbReference>
<comment type="caution">
    <text evidence="3">The sequence shown here is derived from an EMBL/GenBank/DDBJ whole genome shotgun (WGS) entry which is preliminary data.</text>
</comment>
<evidence type="ECO:0000313" key="4">
    <source>
        <dbReference type="Proteomes" id="UP001501161"/>
    </source>
</evidence>
<evidence type="ECO:0000256" key="1">
    <source>
        <dbReference type="SAM" id="Phobius"/>
    </source>
</evidence>
<keyword evidence="1" id="KW-1133">Transmembrane helix</keyword>
<gene>
    <name evidence="3" type="ORF">GCM10009726_17510</name>
</gene>
<dbReference type="InterPro" id="IPR002881">
    <property type="entry name" value="DUF58"/>
</dbReference>
<organism evidence="3 4">
    <name type="scientific">Nocardioides furvisabuli</name>
    <dbReference type="NCBI Taxonomy" id="375542"/>
    <lineage>
        <taxon>Bacteria</taxon>
        <taxon>Bacillati</taxon>
        <taxon>Actinomycetota</taxon>
        <taxon>Actinomycetes</taxon>
        <taxon>Propionibacteriales</taxon>
        <taxon>Nocardioidaceae</taxon>
        <taxon>Nocardioides</taxon>
    </lineage>
</organism>
<dbReference type="PANTHER" id="PTHR34351:SF1">
    <property type="entry name" value="SLR1927 PROTEIN"/>
    <property type="match status" value="1"/>
</dbReference>
<proteinExistence type="predicted"/>
<name>A0ABP5IU06_9ACTN</name>
<evidence type="ECO:0000313" key="3">
    <source>
        <dbReference type="EMBL" id="GAA2105170.1"/>
    </source>
</evidence>
<sequence>MSEAIFPARGGAGSRMLALRRRTATVWLEGRHRLATATARPREIARPVTQVVTPSAWVLLALSLLAVAAWTRLGWTELLVAASFGLLLLAVGVVFIFGAHQLVTTLDLSRDRVVVGERANGRLHLLNDTSRRTLPVTIELPIGQGRAAFELPSLRGHHDHEELFAIPTARRAVFDVGPVTAVRADPLGLLRREQRLGGAEVLYVHPRTVRIEGSASGILRDLEGETVRKITDHDIAFHALRNYVPGDDRRYIHWKSSARSGQLMVRQFEETRRSHLLVLLSTRLDDYASDEEFETAISIAGSMGVQTLVDGQTLTAVTSSRRLRNGTTTTFLDQLSGIDYAPGGSGLADLTRRASRDNTGASIVLLVCGSLVDPAELRRARRFLPVDVRTIAVRAETAERSSVRTMGDLHIAGVTELADLAGTVRRLAS</sequence>
<protein>
    <submittedName>
        <fullName evidence="3">DUF58 domain-containing protein</fullName>
    </submittedName>
</protein>
<keyword evidence="1" id="KW-0472">Membrane</keyword>
<feature type="transmembrane region" description="Helical" evidence="1">
    <location>
        <begin position="51"/>
        <end position="71"/>
    </location>
</feature>
<dbReference type="Proteomes" id="UP001501161">
    <property type="component" value="Unassembled WGS sequence"/>
</dbReference>
<dbReference type="EMBL" id="BAAAMQ010000010">
    <property type="protein sequence ID" value="GAA2105170.1"/>
    <property type="molecule type" value="Genomic_DNA"/>
</dbReference>
<dbReference type="Pfam" id="PF01882">
    <property type="entry name" value="DUF58"/>
    <property type="match status" value="1"/>
</dbReference>
<feature type="transmembrane region" description="Helical" evidence="1">
    <location>
        <begin position="78"/>
        <end position="99"/>
    </location>
</feature>
<keyword evidence="1" id="KW-0812">Transmembrane</keyword>
<feature type="domain" description="DUF58" evidence="2">
    <location>
        <begin position="240"/>
        <end position="395"/>
    </location>
</feature>
<dbReference type="PANTHER" id="PTHR34351">
    <property type="entry name" value="SLR1927 PROTEIN-RELATED"/>
    <property type="match status" value="1"/>
</dbReference>
<reference evidence="4" key="1">
    <citation type="journal article" date="2019" name="Int. J. Syst. Evol. Microbiol.">
        <title>The Global Catalogue of Microorganisms (GCM) 10K type strain sequencing project: providing services to taxonomists for standard genome sequencing and annotation.</title>
        <authorList>
            <consortium name="The Broad Institute Genomics Platform"/>
            <consortium name="The Broad Institute Genome Sequencing Center for Infectious Disease"/>
            <person name="Wu L."/>
            <person name="Ma J."/>
        </authorList>
    </citation>
    <scope>NUCLEOTIDE SEQUENCE [LARGE SCALE GENOMIC DNA]</scope>
    <source>
        <strain evidence="4">JCM 13813</strain>
    </source>
</reference>